<feature type="compositionally biased region" description="Basic and acidic residues" evidence="1">
    <location>
        <begin position="501"/>
        <end position="510"/>
    </location>
</feature>
<reference evidence="3" key="1">
    <citation type="submission" date="2020-04" db="EMBL/GenBank/DDBJ databases">
        <title>Genome Assembly and Annotation of Botryosphaeria dothidea sdau 11-99, a Latent Pathogen of Apple Fruit Ring Rot in China.</title>
        <authorList>
            <person name="Yu C."/>
            <person name="Diao Y."/>
            <person name="Lu Q."/>
            <person name="Zhao J."/>
            <person name="Cui S."/>
            <person name="Peng C."/>
            <person name="He B."/>
            <person name="Liu H."/>
        </authorList>
    </citation>
    <scope>NUCLEOTIDE SEQUENCE [LARGE SCALE GENOMIC DNA]</scope>
    <source>
        <strain evidence="3">Sdau11-99</strain>
    </source>
</reference>
<dbReference type="EMBL" id="WWBZ02000062">
    <property type="protein sequence ID" value="KAF4303571.1"/>
    <property type="molecule type" value="Genomic_DNA"/>
</dbReference>
<protein>
    <submittedName>
        <fullName evidence="3">Ferlin/Peroxisome membrane</fullName>
    </submittedName>
</protein>
<dbReference type="SMART" id="SM00694">
    <property type="entry name" value="DysFC"/>
    <property type="match status" value="1"/>
</dbReference>
<evidence type="ECO:0000259" key="2">
    <source>
        <dbReference type="SMART" id="SM00694"/>
    </source>
</evidence>
<name>A0A8H4IM04_9PEZI</name>
<dbReference type="InterPro" id="IPR006614">
    <property type="entry name" value="Peroxin/Ferlin"/>
</dbReference>
<feature type="compositionally biased region" description="Basic and acidic residues" evidence="1">
    <location>
        <begin position="523"/>
        <end position="542"/>
    </location>
</feature>
<feature type="domain" description="Peroxin/Ferlin" evidence="2">
    <location>
        <begin position="234"/>
        <end position="270"/>
    </location>
</feature>
<dbReference type="GO" id="GO:0016020">
    <property type="term" value="C:membrane"/>
    <property type="evidence" value="ECO:0007669"/>
    <property type="project" value="InterPro"/>
</dbReference>
<proteinExistence type="predicted"/>
<feature type="compositionally biased region" description="Basic and acidic residues" evidence="1">
    <location>
        <begin position="476"/>
        <end position="492"/>
    </location>
</feature>
<dbReference type="AlphaFoldDB" id="A0A8H4IM04"/>
<organism evidence="3 4">
    <name type="scientific">Botryosphaeria dothidea</name>
    <dbReference type="NCBI Taxonomy" id="55169"/>
    <lineage>
        <taxon>Eukaryota</taxon>
        <taxon>Fungi</taxon>
        <taxon>Dikarya</taxon>
        <taxon>Ascomycota</taxon>
        <taxon>Pezizomycotina</taxon>
        <taxon>Dothideomycetes</taxon>
        <taxon>Dothideomycetes incertae sedis</taxon>
        <taxon>Botryosphaeriales</taxon>
        <taxon>Botryosphaeriaceae</taxon>
        <taxon>Botryosphaeria</taxon>
    </lineage>
</organism>
<feature type="region of interest" description="Disordered" evidence="1">
    <location>
        <begin position="29"/>
        <end position="60"/>
    </location>
</feature>
<feature type="compositionally biased region" description="Basic and acidic residues" evidence="1">
    <location>
        <begin position="29"/>
        <end position="39"/>
    </location>
</feature>
<feature type="compositionally biased region" description="Polar residues" evidence="1">
    <location>
        <begin position="40"/>
        <end position="49"/>
    </location>
</feature>
<dbReference type="OrthoDB" id="72441at2759"/>
<evidence type="ECO:0000313" key="3">
    <source>
        <dbReference type="EMBL" id="KAF4303571.1"/>
    </source>
</evidence>
<feature type="region of interest" description="Disordered" evidence="1">
    <location>
        <begin position="112"/>
        <end position="135"/>
    </location>
</feature>
<evidence type="ECO:0000256" key="1">
    <source>
        <dbReference type="SAM" id="MobiDB-lite"/>
    </source>
</evidence>
<keyword evidence="4" id="KW-1185">Reference proteome</keyword>
<evidence type="ECO:0000313" key="4">
    <source>
        <dbReference type="Proteomes" id="UP000572817"/>
    </source>
</evidence>
<feature type="compositionally biased region" description="Basic and acidic residues" evidence="1">
    <location>
        <begin position="121"/>
        <end position="135"/>
    </location>
</feature>
<feature type="region of interest" description="Disordered" evidence="1">
    <location>
        <begin position="456"/>
        <end position="542"/>
    </location>
</feature>
<feature type="compositionally biased region" description="Polar residues" evidence="1">
    <location>
        <begin position="512"/>
        <end position="522"/>
    </location>
</feature>
<comment type="caution">
    <text evidence="3">The sequence shown here is derived from an EMBL/GenBank/DDBJ whole genome shotgun (WGS) entry which is preliminary data.</text>
</comment>
<dbReference type="Proteomes" id="UP000572817">
    <property type="component" value="Unassembled WGS sequence"/>
</dbReference>
<sequence length="542" mass="61964">MPLLGLASSRNDDADEAAKYDHLIQLVDHTKYDDGDKSPSEPSSGTQTPLEPKQSRRLNRASIREDLAKRGLARQKYAKWQQNRFETIGQPSASTDTGLVQIDTKSAQLRLEETEQNTDTSSKDGDAIARKKSKLERGKNRVKGLVNSKKLIQQSKEEDAVVDVLYENQRGSFFFGIPLFSSKSLLNFDPAAWVDGKFKAVPVNITNAAVPDPSWDWAWPSWYVDMSHDVDEEGWQYSFSFRHGFAWHGTHPWFHSFVRRRRWLRKRVRKGAAAKGQPNPKNFNDAHMLTAEYFTIHPPKKRPNYASESLTRSSSLTRFNNQDVVEQQDDEISDIPRLIRRLKRASIDREKIVLVRRFLDEGGEELYYLAEQMPIIMSLLVFQSSRRQLLSLLFRHFEAASAHREAHRDRDQPESSAESRKIDNLLNALHAADEECRQLEYWSDIRHVTKRGDSLGAVDESHGWGHGWEGLDDSGPGEKDDSGAERFKEKGTPEQQQSDNESERVAKDIVDEQQNTDSNTAEQNEHDQKNGHKDKGKGKAEL</sequence>
<gene>
    <name evidence="3" type="ORF">GTA08_BOTSDO08781</name>
</gene>
<accession>A0A8H4IM04</accession>